<dbReference type="Proteomes" id="UP000002772">
    <property type="component" value="Unassembled WGS sequence"/>
</dbReference>
<evidence type="ECO:0000256" key="3">
    <source>
        <dbReference type="RuleBase" id="RU003939"/>
    </source>
</evidence>
<accession>F8NBX9</accession>
<feature type="compositionally biased region" description="Acidic residues" evidence="4">
    <location>
        <begin position="148"/>
        <end position="157"/>
    </location>
</feature>
<dbReference type="CDD" id="cd00591">
    <property type="entry name" value="HU_IHF"/>
    <property type="match status" value="1"/>
</dbReference>
<comment type="similarity">
    <text evidence="1 3">Belongs to the bacterial histone-like protein family.</text>
</comment>
<protein>
    <submittedName>
        <fullName evidence="6">Histone family protein DNA-binding protein</fullName>
    </submittedName>
</protein>
<dbReference type="Pfam" id="PF00216">
    <property type="entry name" value="Bac_DNA_binding"/>
    <property type="match status" value="1"/>
</dbReference>
<dbReference type="GO" id="GO:0005829">
    <property type="term" value="C:cytosol"/>
    <property type="evidence" value="ECO:0007669"/>
    <property type="project" value="TreeGrafter"/>
</dbReference>
<keyword evidence="2 6" id="KW-0238">DNA-binding</keyword>
<evidence type="ECO:0000256" key="4">
    <source>
        <dbReference type="SAM" id="MobiDB-lite"/>
    </source>
</evidence>
<dbReference type="STRING" id="688246.Premu_1532"/>
<dbReference type="EMBL" id="GL945017">
    <property type="protein sequence ID" value="EGN56946.1"/>
    <property type="molecule type" value="Genomic_DNA"/>
</dbReference>
<dbReference type="eggNOG" id="COG0776">
    <property type="taxonomic scope" value="Bacteria"/>
</dbReference>
<evidence type="ECO:0000313" key="7">
    <source>
        <dbReference type="Proteomes" id="UP000002772"/>
    </source>
</evidence>
<evidence type="ECO:0000256" key="2">
    <source>
        <dbReference type="ARBA" id="ARBA00023125"/>
    </source>
</evidence>
<evidence type="ECO:0000256" key="5">
    <source>
        <dbReference type="SAM" id="Phobius"/>
    </source>
</evidence>
<keyword evidence="7" id="KW-1185">Reference proteome</keyword>
<evidence type="ECO:0000313" key="6">
    <source>
        <dbReference type="EMBL" id="EGN56946.1"/>
    </source>
</evidence>
<proteinExistence type="inferred from homology"/>
<sequence length="409" mass="45063">MSRTGIKELASSLTDKHGLNKTDAERFVTAIFEVINDGLKQDKLVKVKGLGSFKIVGIAARKSVDVNTGEPIVIEGRDKISFTPDAALRDEVNKPFSQFETVAVNDGVDFAAIDKEFEEELSASPEQDSEAGPATVIPAVPSDHDQMPDEEPEEDEERTEKDDVLPDKDHEEPEEDNQTPENDNRMPEGNEEEPSEETSISEPVSDFPIVETTEETAGDDTTEKVEEHQNHALKALIVTAVVIVIGCFCGGYYLYKQIQKRDSHIERLEKQMTMVAQHHKRSQQAIAEKALPVKLTSADTVKVRRDHPEGKTTATAQQTAVQTLSADKNNADLQSEYNKDARVRTGAYIITGIKQTVTARPGQTIGSISKAHLGPGMECYVEAVNGGKKNIKAGDKIKIPNLKLKRRLH</sequence>
<dbReference type="InterPro" id="IPR000119">
    <property type="entry name" value="Hist_DNA-bd"/>
</dbReference>
<dbReference type="Gene3D" id="4.10.520.10">
    <property type="entry name" value="IHF-like DNA-binding proteins"/>
    <property type="match status" value="1"/>
</dbReference>
<dbReference type="PANTHER" id="PTHR33175">
    <property type="entry name" value="DNA-BINDING PROTEIN HU"/>
    <property type="match status" value="1"/>
</dbReference>
<dbReference type="SUPFAM" id="SSF47729">
    <property type="entry name" value="IHF-like DNA-binding proteins"/>
    <property type="match status" value="1"/>
</dbReference>
<dbReference type="SMART" id="SM00411">
    <property type="entry name" value="BHL"/>
    <property type="match status" value="1"/>
</dbReference>
<feature type="compositionally biased region" description="Basic and acidic residues" evidence="4">
    <location>
        <begin position="158"/>
        <end position="171"/>
    </location>
</feature>
<dbReference type="GO" id="GO:0030527">
    <property type="term" value="F:structural constituent of chromatin"/>
    <property type="evidence" value="ECO:0007669"/>
    <property type="project" value="InterPro"/>
</dbReference>
<dbReference type="HOGENOM" id="CLU_029436_1_0_10"/>
<feature type="region of interest" description="Disordered" evidence="4">
    <location>
        <begin position="119"/>
        <end position="209"/>
    </location>
</feature>
<dbReference type="InterPro" id="IPR010992">
    <property type="entry name" value="IHF-like_DNA-bd_dom_sf"/>
</dbReference>
<name>F8NBX9_9BACT</name>
<gene>
    <name evidence="6" type="ORF">Premu_1532</name>
</gene>
<organism evidence="6 7">
    <name type="scientific">Hallella multisaccharivorax DSM 17128</name>
    <dbReference type="NCBI Taxonomy" id="688246"/>
    <lineage>
        <taxon>Bacteria</taxon>
        <taxon>Pseudomonadati</taxon>
        <taxon>Bacteroidota</taxon>
        <taxon>Bacteroidia</taxon>
        <taxon>Bacteroidales</taxon>
        <taxon>Prevotellaceae</taxon>
        <taxon>Hallella</taxon>
    </lineage>
</organism>
<dbReference type="RefSeq" id="WP_007574284.1">
    <property type="nucleotide sequence ID" value="NZ_BPTS01000001.1"/>
</dbReference>
<keyword evidence="5" id="KW-0812">Transmembrane</keyword>
<keyword evidence="5" id="KW-1133">Transmembrane helix</keyword>
<feature type="transmembrane region" description="Helical" evidence="5">
    <location>
        <begin position="235"/>
        <end position="255"/>
    </location>
</feature>
<evidence type="ECO:0000256" key="1">
    <source>
        <dbReference type="ARBA" id="ARBA00010529"/>
    </source>
</evidence>
<dbReference type="GO" id="GO:0003677">
    <property type="term" value="F:DNA binding"/>
    <property type="evidence" value="ECO:0007669"/>
    <property type="project" value="UniProtKB-KW"/>
</dbReference>
<reference evidence="7" key="1">
    <citation type="journal article" date="2011" name="Stand. Genomic Sci.">
        <title>Non-contiguous finished genome sequence of the opportunistic oral pathogen Prevotella multisaccharivorax type strain (PPPA20).</title>
        <authorList>
            <person name="Pati A."/>
            <person name="Gronow S."/>
            <person name="Lu M."/>
            <person name="Lapidus A."/>
            <person name="Nolan M."/>
            <person name="Lucas S."/>
            <person name="Hammon N."/>
            <person name="Deshpande S."/>
            <person name="Cheng J.F."/>
            <person name="Tapia R."/>
            <person name="Han C."/>
            <person name="Goodwin L."/>
            <person name="Pitluck S."/>
            <person name="Liolios K."/>
            <person name="Pagani I."/>
            <person name="Mavromatis K."/>
            <person name="Mikhailova N."/>
            <person name="Huntemann M."/>
            <person name="Chen A."/>
            <person name="Palaniappan K."/>
            <person name="Land M."/>
            <person name="Hauser L."/>
            <person name="Detter J.C."/>
            <person name="Brambilla E.M."/>
            <person name="Rohde M."/>
            <person name="Goker M."/>
            <person name="Woyke T."/>
            <person name="Bristow J."/>
            <person name="Eisen J.A."/>
            <person name="Markowitz V."/>
            <person name="Hugenholtz P."/>
            <person name="Kyrpides N.C."/>
            <person name="Klenk H.P."/>
            <person name="Ivanova N."/>
        </authorList>
    </citation>
    <scope>NUCLEOTIDE SEQUENCE [LARGE SCALE GENOMIC DNA]</scope>
    <source>
        <strain evidence="7">DSM 17128</strain>
    </source>
</reference>
<keyword evidence="5" id="KW-0472">Membrane</keyword>
<dbReference type="AlphaFoldDB" id="F8NBX9"/>
<dbReference type="PANTHER" id="PTHR33175:SF2">
    <property type="entry name" value="INTEGRATION HOST FACTOR SUBUNIT ALPHA"/>
    <property type="match status" value="1"/>
</dbReference>